<evidence type="ECO:0000313" key="2">
    <source>
        <dbReference type="EMBL" id="CAL1281795.1"/>
    </source>
</evidence>
<gene>
    <name evidence="2" type="ORF">LARSCL_LOCUS11784</name>
</gene>
<feature type="domain" description="BTB" evidence="1">
    <location>
        <begin position="291"/>
        <end position="358"/>
    </location>
</feature>
<dbReference type="CDD" id="cd18186">
    <property type="entry name" value="BTB_POZ_ZBTB_KLHL-like"/>
    <property type="match status" value="1"/>
</dbReference>
<dbReference type="Proteomes" id="UP001497382">
    <property type="component" value="Unassembled WGS sequence"/>
</dbReference>
<dbReference type="InterPro" id="IPR011333">
    <property type="entry name" value="SKP1/BTB/POZ_sf"/>
</dbReference>
<evidence type="ECO:0000259" key="1">
    <source>
        <dbReference type="PROSITE" id="PS50097"/>
    </source>
</evidence>
<reference evidence="2 3" key="1">
    <citation type="submission" date="2024-04" db="EMBL/GenBank/DDBJ databases">
        <authorList>
            <person name="Rising A."/>
            <person name="Reimegard J."/>
            <person name="Sonavane S."/>
            <person name="Akerstrom W."/>
            <person name="Nylinder S."/>
            <person name="Hedman E."/>
            <person name="Kallberg Y."/>
        </authorList>
    </citation>
    <scope>NUCLEOTIDE SEQUENCE [LARGE SCALE GENOMIC DNA]</scope>
</reference>
<proteinExistence type="predicted"/>
<dbReference type="AlphaFoldDB" id="A0AAV2ACZ5"/>
<dbReference type="PANTHER" id="PTHR24413">
    <property type="entry name" value="SPECKLE-TYPE POZ PROTEIN"/>
    <property type="match status" value="1"/>
</dbReference>
<dbReference type="Gene3D" id="3.30.710.10">
    <property type="entry name" value="Potassium Channel Kv1.1, Chain A"/>
    <property type="match status" value="1"/>
</dbReference>
<dbReference type="PROSITE" id="PS50097">
    <property type="entry name" value="BTB"/>
    <property type="match status" value="1"/>
</dbReference>
<comment type="caution">
    <text evidence="2">The sequence shown here is derived from an EMBL/GenBank/DDBJ whole genome shotgun (WGS) entry which is preliminary data.</text>
</comment>
<keyword evidence="3" id="KW-1185">Reference proteome</keyword>
<organism evidence="2 3">
    <name type="scientific">Larinioides sclopetarius</name>
    <dbReference type="NCBI Taxonomy" id="280406"/>
    <lineage>
        <taxon>Eukaryota</taxon>
        <taxon>Metazoa</taxon>
        <taxon>Ecdysozoa</taxon>
        <taxon>Arthropoda</taxon>
        <taxon>Chelicerata</taxon>
        <taxon>Arachnida</taxon>
        <taxon>Araneae</taxon>
        <taxon>Araneomorphae</taxon>
        <taxon>Entelegynae</taxon>
        <taxon>Araneoidea</taxon>
        <taxon>Araneidae</taxon>
        <taxon>Larinioides</taxon>
    </lineage>
</organism>
<accession>A0AAV2ACZ5</accession>
<protein>
    <recommendedName>
        <fullName evidence="1">BTB domain-containing protein</fullName>
    </recommendedName>
</protein>
<sequence>MVEFYERENTEFLPGGTLGVRFRMWMGGENVQMVKNCTARTRIVVENISFLHRVEKFSTLKAGEKKVLQIPSHSETGCVFTSTLCLKDASRNKEKVVVEISPSRTNYQLYGKKLSVINISGNIIEYYKYDYTSNYFPKFYSLTKQVILDRRKEYLQNDELSLLCEYTFRTGECHVKIEEILHDIPVAVFEQRYNIPHSKNDGKAAQKLSASISAREDTRLNHNNQCLDNVNLKANALFTSSINASPNLFGTYKQVINNDPHQKEFNAAEKLSNCPSALNDFKALYSDKILTDMVLKTATKSFQAHKNLLCARSSVFRAMLTNDMKEKNTGYINVEDLGNETVQKLLLFLYSDSLEELQWESAVQLYYAADKYAIEKLKVLCSSFLVYTISTSTASELLLLADTHNDTDL</sequence>
<dbReference type="SUPFAM" id="SSF54695">
    <property type="entry name" value="POZ domain"/>
    <property type="match status" value="1"/>
</dbReference>
<dbReference type="Pfam" id="PF00651">
    <property type="entry name" value="BTB"/>
    <property type="match status" value="1"/>
</dbReference>
<dbReference type="InterPro" id="IPR000210">
    <property type="entry name" value="BTB/POZ_dom"/>
</dbReference>
<evidence type="ECO:0000313" key="3">
    <source>
        <dbReference type="Proteomes" id="UP001497382"/>
    </source>
</evidence>
<name>A0AAV2ACZ5_9ARAC</name>
<dbReference type="EMBL" id="CAXIEN010000149">
    <property type="protein sequence ID" value="CAL1281795.1"/>
    <property type="molecule type" value="Genomic_DNA"/>
</dbReference>
<dbReference type="SMART" id="SM00225">
    <property type="entry name" value="BTB"/>
    <property type="match status" value="1"/>
</dbReference>